<sequence>MCAKILVMFAFCAILDYSVGSVIREKVQKKEDFSTAFKILSAYRERLQIEGLYPKTKTTDIAPFSAHNFDELEVLQLIPVTIKQLRHHKLSNEEQIALQKIFGSFWDLIEEDAHRKRSEPRNDLLSDLLSSREIRFGKQAIRGHLKNDIKGNTVQMVYNPDASGTIKFSDDPSTEPSQRLLRMIAAICQQVYKERPAQRTRNKRSDSINLENVKVTIKVPRTKRSLYSAATAIKKAHGLTAEEQRRVDEANEAAIMAAVLAQIGNNGLDHEDDDNDDEYDDDYYEDDDGDYLLEHTPSSEAVTDQVSTKEAEPAKRLSASSNALGEERSPDYAYDESEVDDDYYLRDFKPRINPGDFENASVNELIMLAMRHHARKQSELG</sequence>
<protein>
    <recommendedName>
        <fullName evidence="5">Secreted protein</fullName>
    </recommendedName>
</protein>
<accession>A0ABM1Y1Q0</accession>
<proteinExistence type="predicted"/>
<dbReference type="Proteomes" id="UP000069940">
    <property type="component" value="Unassembled WGS sequence"/>
</dbReference>
<dbReference type="EnsemblMetazoa" id="AALFPA23_004882.R6073">
    <property type="protein sequence ID" value="AALFPA23_004882.P6073"/>
    <property type="gene ID" value="AALFPA23_004882"/>
</dbReference>
<reference evidence="3" key="2">
    <citation type="submission" date="2025-05" db="UniProtKB">
        <authorList>
            <consortium name="EnsemblMetazoa"/>
        </authorList>
    </citation>
    <scope>IDENTIFICATION</scope>
    <source>
        <strain evidence="3">Foshan</strain>
    </source>
</reference>
<feature type="signal peptide" evidence="2">
    <location>
        <begin position="1"/>
        <end position="20"/>
    </location>
</feature>
<evidence type="ECO:0000256" key="1">
    <source>
        <dbReference type="SAM" id="MobiDB-lite"/>
    </source>
</evidence>
<evidence type="ECO:0000313" key="3">
    <source>
        <dbReference type="EnsemblMetazoa" id="AALFPA23_004882.P6073"/>
    </source>
</evidence>
<name>A0ABM1Y1Q0_AEDAL</name>
<evidence type="ECO:0008006" key="5">
    <source>
        <dbReference type="Google" id="ProtNLM"/>
    </source>
</evidence>
<keyword evidence="2" id="KW-0732">Signal</keyword>
<dbReference type="RefSeq" id="XP_029708099.2">
    <property type="nucleotide sequence ID" value="XM_029852239.2"/>
</dbReference>
<evidence type="ECO:0000313" key="4">
    <source>
        <dbReference type="Proteomes" id="UP000069940"/>
    </source>
</evidence>
<feature type="chain" id="PRO_5046175074" description="Secreted protein" evidence="2">
    <location>
        <begin position="21"/>
        <end position="381"/>
    </location>
</feature>
<evidence type="ECO:0000256" key="2">
    <source>
        <dbReference type="SAM" id="SignalP"/>
    </source>
</evidence>
<keyword evidence="4" id="KW-1185">Reference proteome</keyword>
<feature type="compositionally biased region" description="Polar residues" evidence="1">
    <location>
        <begin position="296"/>
        <end position="306"/>
    </location>
</feature>
<organism evidence="3 4">
    <name type="scientific">Aedes albopictus</name>
    <name type="common">Asian tiger mosquito</name>
    <name type="synonym">Stegomyia albopicta</name>
    <dbReference type="NCBI Taxonomy" id="7160"/>
    <lineage>
        <taxon>Eukaryota</taxon>
        <taxon>Metazoa</taxon>
        <taxon>Ecdysozoa</taxon>
        <taxon>Arthropoda</taxon>
        <taxon>Hexapoda</taxon>
        <taxon>Insecta</taxon>
        <taxon>Pterygota</taxon>
        <taxon>Neoptera</taxon>
        <taxon>Endopterygota</taxon>
        <taxon>Diptera</taxon>
        <taxon>Nematocera</taxon>
        <taxon>Culicoidea</taxon>
        <taxon>Culicidae</taxon>
        <taxon>Culicinae</taxon>
        <taxon>Aedini</taxon>
        <taxon>Aedes</taxon>
        <taxon>Stegomyia</taxon>
    </lineage>
</organism>
<reference evidence="4" key="1">
    <citation type="journal article" date="2015" name="Proc. Natl. Acad. Sci. U.S.A.">
        <title>Genome sequence of the Asian Tiger mosquito, Aedes albopictus, reveals insights into its biology, genetics, and evolution.</title>
        <authorList>
            <person name="Chen X.G."/>
            <person name="Jiang X."/>
            <person name="Gu J."/>
            <person name="Xu M."/>
            <person name="Wu Y."/>
            <person name="Deng Y."/>
            <person name="Zhang C."/>
            <person name="Bonizzoni M."/>
            <person name="Dermauw W."/>
            <person name="Vontas J."/>
            <person name="Armbruster P."/>
            <person name="Huang X."/>
            <person name="Yang Y."/>
            <person name="Zhang H."/>
            <person name="He W."/>
            <person name="Peng H."/>
            <person name="Liu Y."/>
            <person name="Wu K."/>
            <person name="Chen J."/>
            <person name="Lirakis M."/>
            <person name="Topalis P."/>
            <person name="Van Leeuwen T."/>
            <person name="Hall A.B."/>
            <person name="Jiang X."/>
            <person name="Thorpe C."/>
            <person name="Mueller R.L."/>
            <person name="Sun C."/>
            <person name="Waterhouse R.M."/>
            <person name="Yan G."/>
            <person name="Tu Z.J."/>
            <person name="Fang X."/>
            <person name="James A.A."/>
        </authorList>
    </citation>
    <scope>NUCLEOTIDE SEQUENCE [LARGE SCALE GENOMIC DNA]</scope>
    <source>
        <strain evidence="4">Foshan</strain>
    </source>
</reference>
<dbReference type="GeneID" id="115254623"/>
<feature type="region of interest" description="Disordered" evidence="1">
    <location>
        <begin position="266"/>
        <end position="338"/>
    </location>
</feature>
<feature type="compositionally biased region" description="Acidic residues" evidence="1">
    <location>
        <begin position="270"/>
        <end position="291"/>
    </location>
</feature>